<reference evidence="7 8" key="1">
    <citation type="journal article" date="2024" name="Nat. Commun.">
        <title>Phylogenomics reveals the evolutionary origins of lichenization in chlorophyte algae.</title>
        <authorList>
            <person name="Puginier C."/>
            <person name="Libourel C."/>
            <person name="Otte J."/>
            <person name="Skaloud P."/>
            <person name="Haon M."/>
            <person name="Grisel S."/>
            <person name="Petersen M."/>
            <person name="Berrin J.G."/>
            <person name="Delaux P.M."/>
            <person name="Dal Grande F."/>
            <person name="Keller J."/>
        </authorList>
    </citation>
    <scope>NUCLEOTIDE SEQUENCE [LARGE SCALE GENOMIC DNA]</scope>
    <source>
        <strain evidence="7 8">SAG 2036</strain>
    </source>
</reference>
<evidence type="ECO:0000256" key="1">
    <source>
        <dbReference type="ARBA" id="ARBA00023015"/>
    </source>
</evidence>
<dbReference type="EMBL" id="JALJOQ010000022">
    <property type="protein sequence ID" value="KAK9808514.1"/>
    <property type="molecule type" value="Genomic_DNA"/>
</dbReference>
<dbReference type="InterPro" id="IPR015300">
    <property type="entry name" value="DNA-bd_pseudobarrel_sf"/>
</dbReference>
<feature type="region of interest" description="Disordered" evidence="5">
    <location>
        <begin position="287"/>
        <end position="308"/>
    </location>
</feature>
<evidence type="ECO:0000256" key="5">
    <source>
        <dbReference type="SAM" id="MobiDB-lite"/>
    </source>
</evidence>
<feature type="domain" description="TF-B3" evidence="6">
    <location>
        <begin position="55"/>
        <end position="154"/>
    </location>
</feature>
<evidence type="ECO:0000256" key="3">
    <source>
        <dbReference type="ARBA" id="ARBA00023163"/>
    </source>
</evidence>
<evidence type="ECO:0000313" key="7">
    <source>
        <dbReference type="EMBL" id="KAK9808514.1"/>
    </source>
</evidence>
<gene>
    <name evidence="7" type="ORF">WJX73_003586</name>
</gene>
<feature type="compositionally biased region" description="Polar residues" evidence="5">
    <location>
        <begin position="200"/>
        <end position="210"/>
    </location>
</feature>
<evidence type="ECO:0000256" key="4">
    <source>
        <dbReference type="ARBA" id="ARBA00023242"/>
    </source>
</evidence>
<keyword evidence="8" id="KW-1185">Reference proteome</keyword>
<keyword evidence="2" id="KW-0238">DNA-binding</keyword>
<dbReference type="SMART" id="SM01019">
    <property type="entry name" value="B3"/>
    <property type="match status" value="1"/>
</dbReference>
<dbReference type="SUPFAM" id="SSF101936">
    <property type="entry name" value="DNA-binding pseudobarrel domain"/>
    <property type="match status" value="1"/>
</dbReference>
<keyword evidence="3" id="KW-0804">Transcription</keyword>
<dbReference type="CDD" id="cd10017">
    <property type="entry name" value="B3_DNA"/>
    <property type="match status" value="1"/>
</dbReference>
<name>A0AAW1PKT1_9CHLO</name>
<dbReference type="Gene3D" id="2.40.330.10">
    <property type="entry name" value="DNA-binding pseudobarrel domain"/>
    <property type="match status" value="1"/>
</dbReference>
<evidence type="ECO:0000256" key="2">
    <source>
        <dbReference type="ARBA" id="ARBA00023125"/>
    </source>
</evidence>
<comment type="caution">
    <text evidence="7">The sequence shown here is derived from an EMBL/GenBank/DDBJ whole genome shotgun (WGS) entry which is preliminary data.</text>
</comment>
<dbReference type="PROSITE" id="PS50863">
    <property type="entry name" value="B3"/>
    <property type="match status" value="1"/>
</dbReference>
<feature type="region of interest" description="Disordered" evidence="5">
    <location>
        <begin position="158"/>
        <end position="224"/>
    </location>
</feature>
<organism evidence="7 8">
    <name type="scientific">Symbiochloris irregularis</name>
    <dbReference type="NCBI Taxonomy" id="706552"/>
    <lineage>
        <taxon>Eukaryota</taxon>
        <taxon>Viridiplantae</taxon>
        <taxon>Chlorophyta</taxon>
        <taxon>core chlorophytes</taxon>
        <taxon>Trebouxiophyceae</taxon>
        <taxon>Trebouxiales</taxon>
        <taxon>Trebouxiaceae</taxon>
        <taxon>Symbiochloris</taxon>
    </lineage>
</organism>
<proteinExistence type="predicted"/>
<keyword evidence="1" id="KW-0805">Transcription regulation</keyword>
<dbReference type="AlphaFoldDB" id="A0AAW1PKT1"/>
<dbReference type="Proteomes" id="UP001465755">
    <property type="component" value="Unassembled WGS sequence"/>
</dbReference>
<accession>A0AAW1PKT1</accession>
<dbReference type="InterPro" id="IPR003340">
    <property type="entry name" value="B3_DNA-bd"/>
</dbReference>
<evidence type="ECO:0000259" key="6">
    <source>
        <dbReference type="PROSITE" id="PS50863"/>
    </source>
</evidence>
<feature type="compositionally biased region" description="Basic residues" evidence="5">
    <location>
        <begin position="167"/>
        <end position="178"/>
    </location>
</feature>
<keyword evidence="4" id="KW-0539">Nucleus</keyword>
<protein>
    <recommendedName>
        <fullName evidence="6">TF-B3 domain-containing protein</fullName>
    </recommendedName>
</protein>
<sequence length="397" mass="42506">MCAIRPLASISLVQGIYCPEDCRCLAIFFAFGQSGSVCPARRRWSRSMASTSKRFVKKVPSSGVAPIYKLSLPHKFVQAHLADAVGANFEIASACDLGRSWHASIISRRNRDRQEFCLKGWKLFAEAHAVQAGDQFSFELIGDRQLVITLLTRAADGPPSLAAAGHTSRRTRSAAAHRKSTESDDTDMPPPSPTGSPATVQDSGPDSLSSMGGDYSSKLQDNDANAGSALTEAALQPQKDVLHSAFSMSGTTMDVDSLQVLDEMPEATMVILLKAVVADHKSLDRQVPCSSVSSPTGHRHNGNHLMGRGSASPIDSLQLSGTIMSTADLNVSPLYSTPLPSQLLGGAVNMPKSDMLGQWAMPEIPGSIKGLHDDAAQTSYKKARRATVRPHRLRSDV</sequence>
<dbReference type="GO" id="GO:0003677">
    <property type="term" value="F:DNA binding"/>
    <property type="evidence" value="ECO:0007669"/>
    <property type="project" value="UniProtKB-KW"/>
</dbReference>
<dbReference type="Pfam" id="PF02362">
    <property type="entry name" value="B3"/>
    <property type="match status" value="1"/>
</dbReference>
<evidence type="ECO:0000313" key="8">
    <source>
        <dbReference type="Proteomes" id="UP001465755"/>
    </source>
</evidence>